<evidence type="ECO:0000256" key="2">
    <source>
        <dbReference type="ARBA" id="ARBA00022670"/>
    </source>
</evidence>
<dbReference type="GeneID" id="22587393"/>
<dbReference type="eggNOG" id="KOG2775">
    <property type="taxonomic scope" value="Eukaryota"/>
</dbReference>
<name>A0A0A0HY74_PARBD</name>
<evidence type="ECO:0000256" key="3">
    <source>
        <dbReference type="ARBA" id="ARBA00022801"/>
    </source>
</evidence>
<evidence type="ECO:0000256" key="1">
    <source>
        <dbReference type="ARBA" id="ARBA00022438"/>
    </source>
</evidence>
<dbReference type="EMBL" id="KN275959">
    <property type="protein sequence ID" value="KGM92305.1"/>
    <property type="molecule type" value="Genomic_DNA"/>
</dbReference>
<dbReference type="STRING" id="502780.A0A0A0HY74"/>
<dbReference type="KEGG" id="pbn:PADG_11496"/>
<dbReference type="RefSeq" id="XP_010758961.1">
    <property type="nucleotide sequence ID" value="XM_010760659.1"/>
</dbReference>
<dbReference type="GO" id="GO:0006508">
    <property type="term" value="P:proteolysis"/>
    <property type="evidence" value="ECO:0007669"/>
    <property type="project" value="UniProtKB-KW"/>
</dbReference>
<dbReference type="Proteomes" id="UP000001628">
    <property type="component" value="Unassembled WGS sequence"/>
</dbReference>
<organism evidence="4 5">
    <name type="scientific">Paracoccidioides brasiliensis (strain Pb18)</name>
    <dbReference type="NCBI Taxonomy" id="502780"/>
    <lineage>
        <taxon>Eukaryota</taxon>
        <taxon>Fungi</taxon>
        <taxon>Dikarya</taxon>
        <taxon>Ascomycota</taxon>
        <taxon>Pezizomycotina</taxon>
        <taxon>Eurotiomycetes</taxon>
        <taxon>Eurotiomycetidae</taxon>
        <taxon>Onygenales</taxon>
        <taxon>Ajellomycetaceae</taxon>
        <taxon>Paracoccidioides</taxon>
    </lineage>
</organism>
<dbReference type="AlphaFoldDB" id="A0A0A0HY74"/>
<dbReference type="SUPFAM" id="SSF55920">
    <property type="entry name" value="Creatinase/aminopeptidase"/>
    <property type="match status" value="1"/>
</dbReference>
<dbReference type="VEuPathDB" id="FungiDB:PADG_11496"/>
<dbReference type="Gene3D" id="3.90.230.10">
    <property type="entry name" value="Creatinase/methionine aminopeptidase superfamily"/>
    <property type="match status" value="1"/>
</dbReference>
<dbReference type="GO" id="GO:0008235">
    <property type="term" value="F:metalloexopeptidase activity"/>
    <property type="evidence" value="ECO:0007669"/>
    <property type="project" value="TreeGrafter"/>
</dbReference>
<keyword evidence="5" id="KW-1185">Reference proteome</keyword>
<dbReference type="HOGENOM" id="CLU_2146641_0_0_1"/>
<evidence type="ECO:0000313" key="5">
    <source>
        <dbReference type="Proteomes" id="UP000001628"/>
    </source>
</evidence>
<evidence type="ECO:0000313" key="4">
    <source>
        <dbReference type="EMBL" id="KGM92305.1"/>
    </source>
</evidence>
<protein>
    <submittedName>
        <fullName evidence="4">Uncharacterized protein</fullName>
    </submittedName>
</protein>
<keyword evidence="2" id="KW-0645">Protease</keyword>
<reference evidence="4 5" key="1">
    <citation type="journal article" date="2011" name="PLoS Genet.">
        <title>Comparative genomic analysis of human fungal pathogens causing paracoccidioidomycosis.</title>
        <authorList>
            <person name="Desjardins C.A."/>
            <person name="Champion M.D."/>
            <person name="Holder J.W."/>
            <person name="Muszewska A."/>
            <person name="Goldberg J."/>
            <person name="Bailao A.M."/>
            <person name="Brigido M.M."/>
            <person name="Ferreira M.E."/>
            <person name="Garcia A.M."/>
            <person name="Grynberg M."/>
            <person name="Gujja S."/>
            <person name="Heiman D.I."/>
            <person name="Henn M.R."/>
            <person name="Kodira C.D."/>
            <person name="Leon-Narvaez H."/>
            <person name="Longo L.V."/>
            <person name="Ma L.J."/>
            <person name="Malavazi I."/>
            <person name="Matsuo A.L."/>
            <person name="Morais F.V."/>
            <person name="Pereira M."/>
            <person name="Rodriguez-Brito S."/>
            <person name="Sakthikumar S."/>
            <person name="Salem-Izacc S.M."/>
            <person name="Sykes S.M."/>
            <person name="Teixeira M.M."/>
            <person name="Vallejo M.C."/>
            <person name="Walter M.E."/>
            <person name="Yandava C."/>
            <person name="Young S."/>
            <person name="Zeng Q."/>
            <person name="Zucker J."/>
            <person name="Felipe M.S."/>
            <person name="Goldman G.H."/>
            <person name="Haas B.J."/>
            <person name="McEwen J.G."/>
            <person name="Nino-Vega G."/>
            <person name="Puccia R."/>
            <person name="San-Blas G."/>
            <person name="Soares C.M."/>
            <person name="Birren B.W."/>
            <person name="Cuomo C.A."/>
        </authorList>
    </citation>
    <scope>NUCLEOTIDE SEQUENCE [LARGE SCALE GENOMIC DNA]</scope>
    <source>
        <strain evidence="4 5">Pb18</strain>
    </source>
</reference>
<proteinExistence type="predicted"/>
<dbReference type="PANTHER" id="PTHR45777:SF1">
    <property type="entry name" value="METHIONINE AMINOPEPTIDASE 2-2"/>
    <property type="match status" value="1"/>
</dbReference>
<accession>A0A0A0HY74</accession>
<dbReference type="PANTHER" id="PTHR45777">
    <property type="entry name" value="METHIONINE AMINOPEPTIDASE 2"/>
    <property type="match status" value="1"/>
</dbReference>
<dbReference type="InterPro" id="IPR036005">
    <property type="entry name" value="Creatinase/aminopeptidase-like"/>
</dbReference>
<dbReference type="GO" id="GO:0004177">
    <property type="term" value="F:aminopeptidase activity"/>
    <property type="evidence" value="ECO:0007669"/>
    <property type="project" value="UniProtKB-KW"/>
</dbReference>
<dbReference type="InParanoid" id="A0A0A0HY74"/>
<keyword evidence="3" id="KW-0378">Hydrolase</keyword>
<dbReference type="GO" id="GO:0005737">
    <property type="term" value="C:cytoplasm"/>
    <property type="evidence" value="ECO:0007669"/>
    <property type="project" value="TreeGrafter"/>
</dbReference>
<gene>
    <name evidence="4" type="ORF">PADG_11496</name>
</gene>
<sequence length="112" mass="12368">MISDIQWARSSNMRAAMTIFDATLLKNCYLSVLDNMDDEFLNDYCKSAEVHCQVRQYARTIAKLGISMSKLAQEIEDGIRALTNHQGIETGDALKAVLGFPTGLCLTNIGAH</sequence>
<keyword evidence="1" id="KW-0031">Aminopeptidase</keyword>
<dbReference type="InterPro" id="IPR050247">
    <property type="entry name" value="Met_Aminopeptidase_Type2"/>
</dbReference>